<name>Q5NX03_AROAE</name>
<evidence type="ECO:0000313" key="1">
    <source>
        <dbReference type="EMBL" id="CAI10411.1"/>
    </source>
</evidence>
<proteinExistence type="predicted"/>
<accession>Q5NX03</accession>
<reference evidence="1 2" key="1">
    <citation type="journal article" date="2005" name="Arch. Microbiol.">
        <title>The genome sequence of an anaerobic aromatic-degrading denitrifying bacterium, strain EbN1.</title>
        <authorList>
            <person name="Rabus R."/>
            <person name="Kube M."/>
            <person name="Heider J."/>
            <person name="Beck A."/>
            <person name="Heitmann K."/>
            <person name="Widdel F."/>
            <person name="Reinhardt R."/>
        </authorList>
    </citation>
    <scope>NUCLEOTIDE SEQUENCE [LARGE SCALE GENOMIC DNA]</scope>
    <source>
        <strain evidence="1 2">EbN1</strain>
        <plasmid evidence="2">Plasmid pAzo1</plasmid>
    </source>
</reference>
<keyword evidence="2" id="KW-1185">Reference proteome</keyword>
<dbReference type="AlphaFoldDB" id="Q5NX03"/>
<dbReference type="HOGENOM" id="CLU_2535320_0_0_4"/>
<keyword evidence="1" id="KW-0614">Plasmid</keyword>
<organism evidence="1 2">
    <name type="scientific">Aromatoleum aromaticum (strain DSM 19018 / LMG 30748 / EbN1)</name>
    <name type="common">Azoarcus sp. (strain EbN1)</name>
    <dbReference type="NCBI Taxonomy" id="76114"/>
    <lineage>
        <taxon>Bacteria</taxon>
        <taxon>Pseudomonadati</taxon>
        <taxon>Pseudomonadota</taxon>
        <taxon>Betaproteobacteria</taxon>
        <taxon>Rhodocyclales</taxon>
        <taxon>Rhodocyclaceae</taxon>
        <taxon>Aromatoleum</taxon>
    </lineage>
</organism>
<gene>
    <name evidence="1" type="ORF">p1D16</name>
</gene>
<geneLocation type="plasmid" evidence="2">
    <name>pAzo1</name>
</geneLocation>
<dbReference type="EMBL" id="CR555307">
    <property type="protein sequence ID" value="CAI10411.1"/>
    <property type="molecule type" value="Genomic_DNA"/>
</dbReference>
<dbReference type="Proteomes" id="UP000006552">
    <property type="component" value="Plasmid 1"/>
</dbReference>
<sequence length="83" mass="9205">MASCEPCRRSADKLTTEKMTMATRLDQALTLLGYQDAKQLHYRSNLVHAIHLFAGVQGDAKLEAECEAEIARIRAAVEQARST</sequence>
<evidence type="ECO:0000313" key="2">
    <source>
        <dbReference type="Proteomes" id="UP000006552"/>
    </source>
</evidence>
<protein>
    <submittedName>
        <fullName evidence="1">Uncharacterized protein</fullName>
    </submittedName>
</protein>
<dbReference type="KEGG" id="eba:p1D16"/>